<dbReference type="STRING" id="44252.DJ90_2647"/>
<dbReference type="AlphaFoldDB" id="A0A090ZFI6"/>
<comment type="caution">
    <text evidence="1">The sequence shown here is derived from an EMBL/GenBank/DDBJ whole genome shotgun (WGS) entry which is preliminary data.</text>
</comment>
<evidence type="ECO:0000313" key="1">
    <source>
        <dbReference type="EMBL" id="KFN09168.1"/>
    </source>
</evidence>
<name>A0A090ZFI6_PAEMA</name>
<reference evidence="1 2" key="1">
    <citation type="submission" date="2014-04" db="EMBL/GenBank/DDBJ databases">
        <authorList>
            <person name="Bishop-Lilly K.A."/>
            <person name="Broomall S.M."/>
            <person name="Chain P.S."/>
            <person name="Chertkov O."/>
            <person name="Coyne S.R."/>
            <person name="Daligault H.E."/>
            <person name="Davenport K.W."/>
            <person name="Erkkila T."/>
            <person name="Frey K.G."/>
            <person name="Gibbons H.S."/>
            <person name="Gu W."/>
            <person name="Jaissle J."/>
            <person name="Johnson S.L."/>
            <person name="Koroleva G.I."/>
            <person name="Ladner J.T."/>
            <person name="Lo C.-C."/>
            <person name="Minogue T.D."/>
            <person name="Munk C."/>
            <person name="Palacios G.F."/>
            <person name="Redden C.L."/>
            <person name="Rosenzweig C.N."/>
            <person name="Scholz M.B."/>
            <person name="Teshima H."/>
            <person name="Xu Y."/>
        </authorList>
    </citation>
    <scope>NUCLEOTIDE SEQUENCE [LARGE SCALE GENOMIC DNA]</scope>
    <source>
        <strain evidence="1 2">8244</strain>
    </source>
</reference>
<proteinExistence type="predicted"/>
<sequence>MKKVHVSKLDVHETFDVSTACLAEKHLTLTFC</sequence>
<dbReference type="EMBL" id="JMQA01000024">
    <property type="protein sequence ID" value="KFN09168.1"/>
    <property type="molecule type" value="Genomic_DNA"/>
</dbReference>
<accession>A0A090ZFI6</accession>
<gene>
    <name evidence="1" type="ORF">DJ90_2647</name>
</gene>
<evidence type="ECO:0000313" key="2">
    <source>
        <dbReference type="Proteomes" id="UP000029278"/>
    </source>
</evidence>
<organism evidence="1 2">
    <name type="scientific">Paenibacillus macerans</name>
    <name type="common">Bacillus macerans</name>
    <dbReference type="NCBI Taxonomy" id="44252"/>
    <lineage>
        <taxon>Bacteria</taxon>
        <taxon>Bacillati</taxon>
        <taxon>Bacillota</taxon>
        <taxon>Bacilli</taxon>
        <taxon>Bacillales</taxon>
        <taxon>Paenibacillaceae</taxon>
        <taxon>Paenibacillus</taxon>
    </lineage>
</organism>
<dbReference type="Proteomes" id="UP000029278">
    <property type="component" value="Unassembled WGS sequence"/>
</dbReference>
<dbReference type="HOGENOM" id="CLU_3390543_0_0_9"/>
<protein>
    <submittedName>
        <fullName evidence="1">Uncharacterized protein</fullName>
    </submittedName>
</protein>
<keyword evidence="2" id="KW-1185">Reference proteome</keyword>